<evidence type="ECO:0000313" key="3">
    <source>
        <dbReference type="Proteomes" id="UP000000226"/>
    </source>
</evidence>
<dbReference type="EMBL" id="CM002293">
    <property type="protein sequence ID" value="ESW18396.1"/>
    <property type="molecule type" value="Genomic_DNA"/>
</dbReference>
<gene>
    <name evidence="2" type="ORF">PHAVU_006G037400g</name>
</gene>
<accession>V7BP89</accession>
<feature type="compositionally biased region" description="Basic and acidic residues" evidence="1">
    <location>
        <begin position="34"/>
        <end position="56"/>
    </location>
</feature>
<dbReference type="AlphaFoldDB" id="V7BP89"/>
<reference evidence="3" key="1">
    <citation type="journal article" date="2014" name="Nat. Genet.">
        <title>A reference genome for common bean and genome-wide analysis of dual domestications.</title>
        <authorList>
            <person name="Schmutz J."/>
            <person name="McClean P.E."/>
            <person name="Mamidi S."/>
            <person name="Wu G.A."/>
            <person name="Cannon S.B."/>
            <person name="Grimwood J."/>
            <person name="Jenkins J."/>
            <person name="Shu S."/>
            <person name="Song Q."/>
            <person name="Chavarro C."/>
            <person name="Torres-Torres M."/>
            <person name="Geffroy V."/>
            <person name="Moghaddam S.M."/>
            <person name="Gao D."/>
            <person name="Abernathy B."/>
            <person name="Barry K."/>
            <person name="Blair M."/>
            <person name="Brick M.A."/>
            <person name="Chovatia M."/>
            <person name="Gepts P."/>
            <person name="Goodstein D.M."/>
            <person name="Gonzales M."/>
            <person name="Hellsten U."/>
            <person name="Hyten D.L."/>
            <person name="Jia G."/>
            <person name="Kelly J.D."/>
            <person name="Kudrna D."/>
            <person name="Lee R."/>
            <person name="Richard M.M."/>
            <person name="Miklas P.N."/>
            <person name="Osorno J.M."/>
            <person name="Rodrigues J."/>
            <person name="Thareau V."/>
            <person name="Urrea C.A."/>
            <person name="Wang M."/>
            <person name="Yu Y."/>
            <person name="Zhang M."/>
            <person name="Wing R.A."/>
            <person name="Cregan P.B."/>
            <person name="Rokhsar D.S."/>
            <person name="Jackson S.A."/>
        </authorList>
    </citation>
    <scope>NUCLEOTIDE SEQUENCE [LARGE SCALE GENOMIC DNA]</scope>
    <source>
        <strain evidence="3">cv. G19833</strain>
    </source>
</reference>
<feature type="non-terminal residue" evidence="2">
    <location>
        <position position="1"/>
    </location>
</feature>
<protein>
    <submittedName>
        <fullName evidence="2">Uncharacterized protein</fullName>
    </submittedName>
</protein>
<dbReference type="eggNOG" id="ENOG502T0VC">
    <property type="taxonomic scope" value="Eukaryota"/>
</dbReference>
<feature type="region of interest" description="Disordered" evidence="1">
    <location>
        <begin position="25"/>
        <end position="56"/>
    </location>
</feature>
<evidence type="ECO:0000313" key="2">
    <source>
        <dbReference type="EMBL" id="ESW18396.1"/>
    </source>
</evidence>
<organism evidence="2 3">
    <name type="scientific">Phaseolus vulgaris</name>
    <name type="common">Kidney bean</name>
    <name type="synonym">French bean</name>
    <dbReference type="NCBI Taxonomy" id="3885"/>
    <lineage>
        <taxon>Eukaryota</taxon>
        <taxon>Viridiplantae</taxon>
        <taxon>Streptophyta</taxon>
        <taxon>Embryophyta</taxon>
        <taxon>Tracheophyta</taxon>
        <taxon>Spermatophyta</taxon>
        <taxon>Magnoliopsida</taxon>
        <taxon>eudicotyledons</taxon>
        <taxon>Gunneridae</taxon>
        <taxon>Pentapetalae</taxon>
        <taxon>rosids</taxon>
        <taxon>fabids</taxon>
        <taxon>Fabales</taxon>
        <taxon>Fabaceae</taxon>
        <taxon>Papilionoideae</taxon>
        <taxon>50 kb inversion clade</taxon>
        <taxon>NPAAA clade</taxon>
        <taxon>indigoferoid/millettioid clade</taxon>
        <taxon>Phaseoleae</taxon>
        <taxon>Phaseolus</taxon>
    </lineage>
</organism>
<proteinExistence type="predicted"/>
<name>V7BP89_PHAVU</name>
<dbReference type="Gramene" id="ESW18396">
    <property type="protein sequence ID" value="ESW18396"/>
    <property type="gene ID" value="PHAVU_006G037400g"/>
</dbReference>
<dbReference type="Proteomes" id="UP000000226">
    <property type="component" value="Chromosome 6"/>
</dbReference>
<keyword evidence="3" id="KW-1185">Reference proteome</keyword>
<dbReference type="OrthoDB" id="852309at2759"/>
<dbReference type="SMR" id="V7BP89"/>
<sequence>TYRHKERGFLCRSLLECERYEKHGIRPQRRVKTKEKEENSNKSKNENKEQLVAQRREEAESMKGIVEEFLAQAHYNQLHMFNR</sequence>
<evidence type="ECO:0000256" key="1">
    <source>
        <dbReference type="SAM" id="MobiDB-lite"/>
    </source>
</evidence>